<evidence type="ECO:0000259" key="2">
    <source>
        <dbReference type="Pfam" id="PF12697"/>
    </source>
</evidence>
<dbReference type="InterPro" id="IPR052897">
    <property type="entry name" value="Sec-Metab_Biosynth_Hydrolase"/>
</dbReference>
<proteinExistence type="predicted"/>
<organism evidence="3">
    <name type="scientific">uncultured Pleomorphomonas sp</name>
    <dbReference type="NCBI Taxonomy" id="442121"/>
    <lineage>
        <taxon>Bacteria</taxon>
        <taxon>Pseudomonadati</taxon>
        <taxon>Pseudomonadota</taxon>
        <taxon>Alphaproteobacteria</taxon>
        <taxon>Hyphomicrobiales</taxon>
        <taxon>Pleomorphomonadaceae</taxon>
        <taxon>Pleomorphomonas</taxon>
        <taxon>environmental samples</taxon>
    </lineage>
</organism>
<keyword evidence="3" id="KW-0378">Hydrolase</keyword>
<dbReference type="Pfam" id="PF12697">
    <property type="entry name" value="Abhydrolase_6"/>
    <property type="match status" value="1"/>
</dbReference>
<evidence type="ECO:0000313" key="3">
    <source>
        <dbReference type="EMBL" id="SCM75309.1"/>
    </source>
</evidence>
<feature type="chain" id="PRO_5012532884" evidence="1">
    <location>
        <begin position="23"/>
        <end position="248"/>
    </location>
</feature>
<dbReference type="EMBL" id="FMJD01000005">
    <property type="protein sequence ID" value="SCM75309.1"/>
    <property type="molecule type" value="Genomic_DNA"/>
</dbReference>
<dbReference type="Gene3D" id="3.40.50.1820">
    <property type="entry name" value="alpha/beta hydrolase"/>
    <property type="match status" value="1"/>
</dbReference>
<dbReference type="InterPro" id="IPR000073">
    <property type="entry name" value="AB_hydrolase_1"/>
</dbReference>
<dbReference type="InterPro" id="IPR029058">
    <property type="entry name" value="AB_hydrolase_fold"/>
</dbReference>
<feature type="signal peptide" evidence="1">
    <location>
        <begin position="1"/>
        <end position="22"/>
    </location>
</feature>
<sequence>MQTVLGTLMLAAATLGATSAFAQEKARNIVLVHGAFADESSWDKVAAILKAKGFEVTQVGNPLTSLQDDVAATKAALDAQTGPTVLVAHSWGGVVIGEAGNDRKVKALVYVSAFGPDRGESLTKLLEGGEPSEGTKAIRPNEQGGLIFDAAAFPAVFAGDLPKAEGEALAAKQLPSNPANFDAVTEVAAWHDKPNFYVVTTQDLVIPPDAQRFFASRMKADVTEIPASHAGLISRADDVAKVIERAAQ</sequence>
<evidence type="ECO:0000256" key="1">
    <source>
        <dbReference type="SAM" id="SignalP"/>
    </source>
</evidence>
<keyword evidence="1" id="KW-0732">Signal</keyword>
<gene>
    <name evidence="3" type="ORF">KL86PLE_130710</name>
</gene>
<dbReference type="PANTHER" id="PTHR37017">
    <property type="entry name" value="AB HYDROLASE-1 DOMAIN-CONTAINING PROTEIN-RELATED"/>
    <property type="match status" value="1"/>
</dbReference>
<reference evidence="3" key="1">
    <citation type="submission" date="2016-08" db="EMBL/GenBank/DDBJ databases">
        <authorList>
            <person name="Seilhamer J.J."/>
        </authorList>
    </citation>
    <scope>NUCLEOTIDE SEQUENCE</scope>
    <source>
        <strain evidence="3">86</strain>
    </source>
</reference>
<name>A0A212LD78_9HYPH</name>
<dbReference type="SUPFAM" id="SSF53474">
    <property type="entry name" value="alpha/beta-Hydrolases"/>
    <property type="match status" value="1"/>
</dbReference>
<feature type="domain" description="AB hydrolase-1" evidence="2">
    <location>
        <begin position="29"/>
        <end position="241"/>
    </location>
</feature>
<dbReference type="PANTHER" id="PTHR37017:SF11">
    <property type="entry name" value="ESTERASE_LIPASE_THIOESTERASE DOMAIN-CONTAINING PROTEIN"/>
    <property type="match status" value="1"/>
</dbReference>
<dbReference type="GO" id="GO:0016787">
    <property type="term" value="F:hydrolase activity"/>
    <property type="evidence" value="ECO:0007669"/>
    <property type="project" value="UniProtKB-KW"/>
</dbReference>
<accession>A0A212LD78</accession>
<dbReference type="AlphaFoldDB" id="A0A212LD78"/>
<protein>
    <submittedName>
        <fullName evidence="3">Hydrolase protein</fullName>
    </submittedName>
</protein>